<dbReference type="Gene3D" id="2.80.10.50">
    <property type="match status" value="1"/>
</dbReference>
<dbReference type="PROSITE" id="PS50231">
    <property type="entry name" value="RICIN_B_LECTIN"/>
    <property type="match status" value="1"/>
</dbReference>
<feature type="domain" description="CBM6" evidence="6">
    <location>
        <begin position="407"/>
        <end position="526"/>
    </location>
</feature>
<dbReference type="InterPro" id="IPR005084">
    <property type="entry name" value="CBM6"/>
</dbReference>
<dbReference type="CDD" id="cd18820">
    <property type="entry name" value="GH43_LbAraf43-like"/>
    <property type="match status" value="1"/>
</dbReference>
<dbReference type="InterPro" id="IPR006710">
    <property type="entry name" value="Glyco_hydro_43"/>
</dbReference>
<comment type="caution">
    <text evidence="7">The sequence shown here is derived from an EMBL/GenBank/DDBJ whole genome shotgun (WGS) entry which is preliminary data.</text>
</comment>
<evidence type="ECO:0000256" key="2">
    <source>
        <dbReference type="ARBA" id="ARBA00022729"/>
    </source>
</evidence>
<dbReference type="EMBL" id="JBHTNU010000016">
    <property type="protein sequence ID" value="MFD1428035.1"/>
    <property type="molecule type" value="Genomic_DNA"/>
</dbReference>
<proteinExistence type="inferred from homology"/>
<feature type="transmembrane region" description="Helical" evidence="5">
    <location>
        <begin position="6"/>
        <end position="26"/>
    </location>
</feature>
<dbReference type="PANTHER" id="PTHR43817:SF1">
    <property type="entry name" value="HYDROLASE, FAMILY 43, PUTATIVE (AFU_ORTHOLOGUE AFUA_3G01660)-RELATED"/>
    <property type="match status" value="1"/>
</dbReference>
<dbReference type="Pfam" id="PF04616">
    <property type="entry name" value="Glyco_hydro_43"/>
    <property type="match status" value="1"/>
</dbReference>
<dbReference type="RefSeq" id="WP_380166556.1">
    <property type="nucleotide sequence ID" value="NZ_JBHTNU010000016.1"/>
</dbReference>
<gene>
    <name evidence="7" type="ORF">ACFQ4Y_14100</name>
</gene>
<evidence type="ECO:0000313" key="8">
    <source>
        <dbReference type="Proteomes" id="UP001597282"/>
    </source>
</evidence>
<dbReference type="InterPro" id="IPR035992">
    <property type="entry name" value="Ricin_B-like_lectins"/>
</dbReference>
<keyword evidence="5" id="KW-1133">Transmembrane helix</keyword>
<dbReference type="SMART" id="SM00458">
    <property type="entry name" value="RICIN"/>
    <property type="match status" value="1"/>
</dbReference>
<keyword evidence="2" id="KW-0732">Signal</keyword>
<dbReference type="PROSITE" id="PS51175">
    <property type="entry name" value="CBM6"/>
    <property type="match status" value="1"/>
</dbReference>
<keyword evidence="5" id="KW-0812">Transmembrane</keyword>
<protein>
    <submittedName>
        <fullName evidence="7">Family 43 glycosylhydrolase</fullName>
    </submittedName>
</protein>
<dbReference type="Pfam" id="PF22704">
    <property type="entry name" value="CBM13-like"/>
    <property type="match status" value="1"/>
</dbReference>
<keyword evidence="5" id="KW-0472">Membrane</keyword>
<dbReference type="InterPro" id="IPR008979">
    <property type="entry name" value="Galactose-bd-like_sf"/>
</dbReference>
<accession>A0ABW4CB77</accession>
<dbReference type="SUPFAM" id="SSF49785">
    <property type="entry name" value="Galactose-binding domain-like"/>
    <property type="match status" value="1"/>
</dbReference>
<dbReference type="Proteomes" id="UP001597282">
    <property type="component" value="Unassembled WGS sequence"/>
</dbReference>
<dbReference type="SUPFAM" id="SSF50370">
    <property type="entry name" value="Ricin B-like lectins"/>
    <property type="match status" value="1"/>
</dbReference>
<feature type="transmembrane region" description="Helical" evidence="5">
    <location>
        <begin position="60"/>
        <end position="80"/>
    </location>
</feature>
<dbReference type="SUPFAM" id="SSF75005">
    <property type="entry name" value="Arabinanase/levansucrase/invertase"/>
    <property type="match status" value="1"/>
</dbReference>
<keyword evidence="4" id="KW-0326">Glycosidase</keyword>
<evidence type="ECO:0000259" key="6">
    <source>
        <dbReference type="PROSITE" id="PS51175"/>
    </source>
</evidence>
<organism evidence="7 8">
    <name type="scientific">Kroppenstedtia sanguinis</name>
    <dbReference type="NCBI Taxonomy" id="1380684"/>
    <lineage>
        <taxon>Bacteria</taxon>
        <taxon>Bacillati</taxon>
        <taxon>Bacillota</taxon>
        <taxon>Bacilli</taxon>
        <taxon>Bacillales</taxon>
        <taxon>Thermoactinomycetaceae</taxon>
        <taxon>Kroppenstedtia</taxon>
    </lineage>
</organism>
<dbReference type="Gene3D" id="2.60.120.260">
    <property type="entry name" value="Galactose-binding domain-like"/>
    <property type="match status" value="1"/>
</dbReference>
<dbReference type="CDD" id="cd00161">
    <property type="entry name" value="beta-trefoil_Ricin-like"/>
    <property type="match status" value="1"/>
</dbReference>
<evidence type="ECO:0000256" key="1">
    <source>
        <dbReference type="ARBA" id="ARBA00009865"/>
    </source>
</evidence>
<evidence type="ECO:0000256" key="3">
    <source>
        <dbReference type="ARBA" id="ARBA00022801"/>
    </source>
</evidence>
<evidence type="ECO:0000313" key="7">
    <source>
        <dbReference type="EMBL" id="MFD1428035.1"/>
    </source>
</evidence>
<dbReference type="InterPro" id="IPR055240">
    <property type="entry name" value="CBM13-like"/>
</dbReference>
<dbReference type="InterPro" id="IPR000772">
    <property type="entry name" value="Ricin_B_lectin"/>
</dbReference>
<name>A0ABW4CB77_9BACL</name>
<evidence type="ECO:0000256" key="4">
    <source>
        <dbReference type="ARBA" id="ARBA00023295"/>
    </source>
</evidence>
<dbReference type="Gene3D" id="2.115.10.20">
    <property type="entry name" value="Glycosyl hydrolase domain, family 43"/>
    <property type="match status" value="1"/>
</dbReference>
<dbReference type="PANTHER" id="PTHR43817">
    <property type="entry name" value="GLYCOSYL HYDROLASE"/>
    <property type="match status" value="1"/>
</dbReference>
<dbReference type="InterPro" id="IPR023296">
    <property type="entry name" value="Glyco_hydro_beta-prop_sf"/>
</dbReference>
<sequence>MDRFGCVAGLMAKINTSIFLILLLIYPQSDIIGVERIKKLRVHTIHFSAKGWLKKVIKNMTGMILTSVFLLFSVGLLFFVSPKETQGSSPENTYTASTSTFENPINIAGADPYAMVHSDGYYYFTRTLGNRLDLWKSRTLTGIDLGERKTVWTPPANLKDIWAPEIHFVNGKWYIYYTANTGCGDDCRGVYVLENSSADPLKGEWVEKGKINTQYSGLDGTVFEHQGQLYFSYAAYGDWSGEHGSAVAIAKMSNPWTLTGENVILTYPEYDWEKKGMHVNEGSIILKRNGKLHLVYSASACWEDDYAMGMLTAADDSNLLDPDSWSKSRDPVFSKSEKNGVYGPGHNSFVKSKDGTEDWIVYHGNSAPDQGCGARPTRVQKFTWNEDDHPNFGDPEIGPLKVPSSEYTIEAEHGIMKQVKLNEKKDASNGKTVTLNQEDSQLLIQDVNVPAAGTYTMTVKYSNEDPSDATNSVSVNGNPATSLKYPYTGKDFGTVEMKVDLRKGYDNTIEFKKEKGSVEIDSIEINGEVTVSIESGKEYKLINPNGGKALDVEAESSNVRTWDDSKGGTSQRWEIVDIGDATYKIIHSESGKVLSLNEESGHVNIQDWTQSTSQKWKIRNTGDGYYKLVNVLNGKTLDVSGASIDSGANVGVWDDIPGGIAQIWLLYKLDPK</sequence>
<keyword evidence="8" id="KW-1185">Reference proteome</keyword>
<reference evidence="8" key="1">
    <citation type="journal article" date="2019" name="Int. J. Syst. Evol. Microbiol.">
        <title>The Global Catalogue of Microorganisms (GCM) 10K type strain sequencing project: providing services to taxonomists for standard genome sequencing and annotation.</title>
        <authorList>
            <consortium name="The Broad Institute Genomics Platform"/>
            <consortium name="The Broad Institute Genome Sequencing Center for Infectious Disease"/>
            <person name="Wu L."/>
            <person name="Ma J."/>
        </authorList>
    </citation>
    <scope>NUCLEOTIDE SEQUENCE [LARGE SCALE GENOMIC DNA]</scope>
    <source>
        <strain evidence="8">S1</strain>
    </source>
</reference>
<dbReference type="Pfam" id="PF14200">
    <property type="entry name" value="RicinB_lectin_2"/>
    <property type="match status" value="1"/>
</dbReference>
<evidence type="ECO:0000256" key="5">
    <source>
        <dbReference type="SAM" id="Phobius"/>
    </source>
</evidence>
<comment type="similarity">
    <text evidence="1">Belongs to the glycosyl hydrolase 43 family.</text>
</comment>
<keyword evidence="3" id="KW-0378">Hydrolase</keyword>